<evidence type="ECO:0000313" key="2">
    <source>
        <dbReference type="EMBL" id="GJN40436.1"/>
    </source>
</evidence>
<keyword evidence="3" id="KW-1185">Reference proteome</keyword>
<proteinExistence type="predicted"/>
<gene>
    <name evidence="2" type="primary">gb29647</name>
    <name evidence="2" type="ORF">PR202_gb29647</name>
</gene>
<organism evidence="2 3">
    <name type="scientific">Eleusine coracana subsp. coracana</name>
    <dbReference type="NCBI Taxonomy" id="191504"/>
    <lineage>
        <taxon>Eukaryota</taxon>
        <taxon>Viridiplantae</taxon>
        <taxon>Streptophyta</taxon>
        <taxon>Embryophyta</taxon>
        <taxon>Tracheophyta</taxon>
        <taxon>Spermatophyta</taxon>
        <taxon>Magnoliopsida</taxon>
        <taxon>Liliopsida</taxon>
        <taxon>Poales</taxon>
        <taxon>Poaceae</taxon>
        <taxon>PACMAD clade</taxon>
        <taxon>Chloridoideae</taxon>
        <taxon>Cynodonteae</taxon>
        <taxon>Eleusininae</taxon>
        <taxon>Eleusine</taxon>
    </lineage>
</organism>
<accession>A0AAV5FZE5</accession>
<feature type="compositionally biased region" description="Polar residues" evidence="1">
    <location>
        <begin position="1"/>
        <end position="14"/>
    </location>
</feature>
<feature type="region of interest" description="Disordered" evidence="1">
    <location>
        <begin position="1"/>
        <end position="21"/>
    </location>
</feature>
<evidence type="ECO:0000313" key="3">
    <source>
        <dbReference type="Proteomes" id="UP001054889"/>
    </source>
</evidence>
<protein>
    <submittedName>
        <fullName evidence="2">Uncharacterized protein</fullName>
    </submittedName>
</protein>
<dbReference type="AlphaFoldDB" id="A0AAV5FZE5"/>
<name>A0AAV5FZE5_ELECO</name>
<reference evidence="2" key="2">
    <citation type="submission" date="2021-12" db="EMBL/GenBank/DDBJ databases">
        <title>Resequencing data analysis of finger millet.</title>
        <authorList>
            <person name="Hatakeyama M."/>
            <person name="Aluri S."/>
            <person name="Balachadran M.T."/>
            <person name="Sivarajan S.R."/>
            <person name="Poveda L."/>
            <person name="Shimizu-Inatsugi R."/>
            <person name="Schlapbach R."/>
            <person name="Sreeman S.M."/>
            <person name="Shimizu K.K."/>
        </authorList>
    </citation>
    <scope>NUCLEOTIDE SEQUENCE</scope>
</reference>
<comment type="caution">
    <text evidence="2">The sequence shown here is derived from an EMBL/GenBank/DDBJ whole genome shotgun (WGS) entry which is preliminary data.</text>
</comment>
<dbReference type="EMBL" id="BQKI01000123">
    <property type="protein sequence ID" value="GJN40436.1"/>
    <property type="molecule type" value="Genomic_DNA"/>
</dbReference>
<evidence type="ECO:0000256" key="1">
    <source>
        <dbReference type="SAM" id="MobiDB-lite"/>
    </source>
</evidence>
<sequence length="137" mass="15161">MADGTTLTNTSSSPAAAVSTFPKGKTKDEWIEFFEESDRATQEMNARWGDGRPPDGIIRACVLPNSSHRDGSIYSDTEGWHQEYRIADTTESNSIGANDLLKPDQMLPESRILYHSSFWANVANLLSETGFSFIALL</sequence>
<reference evidence="2" key="1">
    <citation type="journal article" date="2018" name="DNA Res.">
        <title>Multiple hybrid de novo genome assembly of finger millet, an orphan allotetraploid crop.</title>
        <authorList>
            <person name="Hatakeyama M."/>
            <person name="Aluri S."/>
            <person name="Balachadran M.T."/>
            <person name="Sivarajan S.R."/>
            <person name="Patrignani A."/>
            <person name="Gruter S."/>
            <person name="Poveda L."/>
            <person name="Shimizu-Inatsugi R."/>
            <person name="Baeten J."/>
            <person name="Francoijs K.J."/>
            <person name="Nataraja K.N."/>
            <person name="Reddy Y.A.N."/>
            <person name="Phadnis S."/>
            <person name="Ravikumar R.L."/>
            <person name="Schlapbach R."/>
            <person name="Sreeman S.M."/>
            <person name="Shimizu K.K."/>
        </authorList>
    </citation>
    <scope>NUCLEOTIDE SEQUENCE</scope>
</reference>
<dbReference type="Proteomes" id="UP001054889">
    <property type="component" value="Unassembled WGS sequence"/>
</dbReference>